<dbReference type="Proteomes" id="UP000054549">
    <property type="component" value="Unassembled WGS sequence"/>
</dbReference>
<dbReference type="Gene3D" id="1.25.40.20">
    <property type="entry name" value="Ankyrin repeat-containing domain"/>
    <property type="match status" value="1"/>
</dbReference>
<sequence>MHDTSSSSRTSETAAAGHGNVQNYNISNMSGGTLITAARDVNQTIINNFTEPSANIGKYKMWLDPPDPSINYNSALRKRHHDTGNWLLGHTRYENWKTTSNSFLWLHGLSGSGKTVLCSIIVENVESIFVEGSIGLAYYYFDTFDVKKKTAGGLLSSLALRLYTCNPSNHTIVDQLYKNCKDGVNKPSGQQLEDLLKGLISGFKETYIVIDALDECGEWQELWKLLKMIHGWQKDQCHLLVTSRKEQVIVNSLQLVAPEEIDLTLMPVDNDINKYIDEKLEGSVELQRLKAETREEIRRLLKAKAKGMFRWAACQIVALENCSNNMGSLKRTLEMLPVDLETTYDQILGWIHPADAKHATRLLYWLVFAIEPLELEELAIVLQIDVEKNTLDTDEELSSAKEILKICSSLVTLSEDGTAKLAHASVKEYFLDKPRKIGKFAIDPRDGDLHMTKWCLTYLHQSREAEDGKYWETWTLPGYCARLWPKHILAYKNETVVKSEILSACNAKSIAFKNWKAWRKVKYEYISPETPLEHAVGSGLLETVKWLCNSKHNMGDSCAKALLLSVYGCNTDIARVLVMHGADVNIKMGGVTYLYEASRKGAKEMVELLLDKGADVNAQGGFYGNALQAASNEGANNIVKVLLDKGADVNAQGGFYGNALQAASDIGSKDIVKLLLDEGADVNAQGGEYGNSLQAASSKGVKDIVELLLEKGADVNVQGGYYGNTLQAASFEGAKDIVELLLDKGADINAQG</sequence>
<dbReference type="InterPro" id="IPR054471">
    <property type="entry name" value="GPIID_WHD"/>
</dbReference>
<gene>
    <name evidence="6" type="ORF">M378DRAFT_18753</name>
</gene>
<feature type="compositionally biased region" description="Low complexity" evidence="3">
    <location>
        <begin position="1"/>
        <end position="16"/>
    </location>
</feature>
<dbReference type="STRING" id="946122.A0A0C2WES4"/>
<evidence type="ECO:0000256" key="1">
    <source>
        <dbReference type="ARBA" id="ARBA00022737"/>
    </source>
</evidence>
<accession>A0A0C2WES4</accession>
<dbReference type="InParanoid" id="A0A0C2WES4"/>
<keyword evidence="7" id="KW-1185">Reference proteome</keyword>
<dbReference type="InterPro" id="IPR027417">
    <property type="entry name" value="P-loop_NTPase"/>
</dbReference>
<dbReference type="SUPFAM" id="SSF48403">
    <property type="entry name" value="Ankyrin repeat"/>
    <property type="match status" value="1"/>
</dbReference>
<feature type="non-terminal residue" evidence="6">
    <location>
        <position position="752"/>
    </location>
</feature>
<feature type="region of interest" description="Disordered" evidence="3">
    <location>
        <begin position="1"/>
        <end position="22"/>
    </location>
</feature>
<evidence type="ECO:0000256" key="3">
    <source>
        <dbReference type="SAM" id="MobiDB-lite"/>
    </source>
</evidence>
<dbReference type="InterPro" id="IPR036770">
    <property type="entry name" value="Ankyrin_rpt-contain_sf"/>
</dbReference>
<feature type="repeat" description="ANK" evidence="2">
    <location>
        <begin position="688"/>
        <end position="720"/>
    </location>
</feature>
<feature type="domain" description="Nephrocystin 3-like N-terminal" evidence="5">
    <location>
        <begin position="82"/>
        <end position="244"/>
    </location>
</feature>
<feature type="repeat" description="ANK" evidence="2">
    <location>
        <begin position="721"/>
        <end position="752"/>
    </location>
</feature>
<feature type="repeat" description="ANK" evidence="2">
    <location>
        <begin position="589"/>
        <end position="621"/>
    </location>
</feature>
<dbReference type="SMART" id="SM00248">
    <property type="entry name" value="ANK"/>
    <property type="match status" value="7"/>
</dbReference>
<dbReference type="Pfam" id="PF12796">
    <property type="entry name" value="Ank_2"/>
    <property type="match status" value="2"/>
</dbReference>
<evidence type="ECO:0000259" key="5">
    <source>
        <dbReference type="Pfam" id="PF24883"/>
    </source>
</evidence>
<dbReference type="Pfam" id="PF24883">
    <property type="entry name" value="NPHP3_N"/>
    <property type="match status" value="1"/>
</dbReference>
<dbReference type="PRINTS" id="PR01415">
    <property type="entry name" value="ANKYRIN"/>
</dbReference>
<feature type="domain" description="GPI inositol-deacylase winged helix" evidence="4">
    <location>
        <begin position="357"/>
        <end position="442"/>
    </location>
</feature>
<reference evidence="6 7" key="1">
    <citation type="submission" date="2014-04" db="EMBL/GenBank/DDBJ databases">
        <title>Evolutionary Origins and Diversification of the Mycorrhizal Mutualists.</title>
        <authorList>
            <consortium name="DOE Joint Genome Institute"/>
            <consortium name="Mycorrhizal Genomics Consortium"/>
            <person name="Kohler A."/>
            <person name="Kuo A."/>
            <person name="Nagy L.G."/>
            <person name="Floudas D."/>
            <person name="Copeland A."/>
            <person name="Barry K.W."/>
            <person name="Cichocki N."/>
            <person name="Veneault-Fourrey C."/>
            <person name="LaButti K."/>
            <person name="Lindquist E.A."/>
            <person name="Lipzen A."/>
            <person name="Lundell T."/>
            <person name="Morin E."/>
            <person name="Murat C."/>
            <person name="Riley R."/>
            <person name="Ohm R."/>
            <person name="Sun H."/>
            <person name="Tunlid A."/>
            <person name="Henrissat B."/>
            <person name="Grigoriev I.V."/>
            <person name="Hibbett D.S."/>
            <person name="Martin F."/>
        </authorList>
    </citation>
    <scope>NUCLEOTIDE SEQUENCE [LARGE SCALE GENOMIC DNA]</scope>
    <source>
        <strain evidence="6 7">Koide BX008</strain>
    </source>
</reference>
<protein>
    <submittedName>
        <fullName evidence="6">Uncharacterized protein</fullName>
    </submittedName>
</protein>
<dbReference type="HOGENOM" id="CLU_000288_34_23_1"/>
<dbReference type="PROSITE" id="PS50297">
    <property type="entry name" value="ANK_REP_REGION"/>
    <property type="match status" value="5"/>
</dbReference>
<dbReference type="PANTHER" id="PTHR10039:SF16">
    <property type="entry name" value="GPI INOSITOL-DEACYLASE"/>
    <property type="match status" value="1"/>
</dbReference>
<evidence type="ECO:0000313" key="6">
    <source>
        <dbReference type="EMBL" id="KIL54578.1"/>
    </source>
</evidence>
<dbReference type="AlphaFoldDB" id="A0A0C2WES4"/>
<dbReference type="OrthoDB" id="194358at2759"/>
<dbReference type="PANTHER" id="PTHR10039">
    <property type="entry name" value="AMELOGENIN"/>
    <property type="match status" value="1"/>
</dbReference>
<feature type="repeat" description="ANK" evidence="2">
    <location>
        <begin position="625"/>
        <end position="654"/>
    </location>
</feature>
<dbReference type="Pfam" id="PF00023">
    <property type="entry name" value="Ank"/>
    <property type="match status" value="1"/>
</dbReference>
<evidence type="ECO:0000259" key="4">
    <source>
        <dbReference type="Pfam" id="PF22939"/>
    </source>
</evidence>
<evidence type="ECO:0000313" key="7">
    <source>
        <dbReference type="Proteomes" id="UP000054549"/>
    </source>
</evidence>
<organism evidence="6 7">
    <name type="scientific">Amanita muscaria (strain Koide BX008)</name>
    <dbReference type="NCBI Taxonomy" id="946122"/>
    <lineage>
        <taxon>Eukaryota</taxon>
        <taxon>Fungi</taxon>
        <taxon>Dikarya</taxon>
        <taxon>Basidiomycota</taxon>
        <taxon>Agaricomycotina</taxon>
        <taxon>Agaricomycetes</taxon>
        <taxon>Agaricomycetidae</taxon>
        <taxon>Agaricales</taxon>
        <taxon>Pluteineae</taxon>
        <taxon>Amanitaceae</taxon>
        <taxon>Amanita</taxon>
    </lineage>
</organism>
<keyword evidence="2" id="KW-0040">ANK repeat</keyword>
<proteinExistence type="predicted"/>
<keyword evidence="1" id="KW-0677">Repeat</keyword>
<name>A0A0C2WES4_AMAMK</name>
<dbReference type="Pfam" id="PF22939">
    <property type="entry name" value="WHD_GPIID"/>
    <property type="match status" value="1"/>
</dbReference>
<dbReference type="Gene3D" id="3.40.50.300">
    <property type="entry name" value="P-loop containing nucleotide triphosphate hydrolases"/>
    <property type="match status" value="1"/>
</dbReference>
<dbReference type="PROSITE" id="PS50088">
    <property type="entry name" value="ANK_REPEAT"/>
    <property type="match status" value="5"/>
</dbReference>
<dbReference type="InterPro" id="IPR056884">
    <property type="entry name" value="NPHP3-like_N"/>
</dbReference>
<dbReference type="SUPFAM" id="SSF52540">
    <property type="entry name" value="P-loop containing nucleoside triphosphate hydrolases"/>
    <property type="match status" value="1"/>
</dbReference>
<dbReference type="InterPro" id="IPR002110">
    <property type="entry name" value="Ankyrin_rpt"/>
</dbReference>
<evidence type="ECO:0000256" key="2">
    <source>
        <dbReference type="PROSITE-ProRule" id="PRU00023"/>
    </source>
</evidence>
<dbReference type="EMBL" id="KN818693">
    <property type="protein sequence ID" value="KIL54578.1"/>
    <property type="molecule type" value="Genomic_DNA"/>
</dbReference>
<feature type="repeat" description="ANK" evidence="2">
    <location>
        <begin position="658"/>
        <end position="687"/>
    </location>
</feature>